<evidence type="ECO:0008006" key="5">
    <source>
        <dbReference type="Google" id="ProtNLM"/>
    </source>
</evidence>
<protein>
    <recommendedName>
        <fullName evidence="5">Transposon-related protein</fullName>
    </recommendedName>
</protein>
<keyword evidence="1" id="KW-0175">Coiled coil</keyword>
<dbReference type="RefSeq" id="WP_001574988.1">
    <property type="nucleotide sequence ID" value="NZ_JABMKL010000023.1"/>
</dbReference>
<reference evidence="3 4" key="1">
    <citation type="journal article" date="2019" name="Int. J. Infect. Dis.">
        <title>Characterization of a community-acquired methicillin-resistant sequence type 338 Staphylococcus aureus strain containing a staphylococcal cassette chromosome mec type VT.</title>
        <authorList>
            <person name="Chen Y."/>
            <person name="Hong J."/>
            <person name="Chen Y."/>
            <person name="Wang H."/>
            <person name="Yu Y."/>
            <person name="Qu T."/>
        </authorList>
    </citation>
    <scope>NUCLEOTIDE SEQUENCE [LARGE SCALE GENOMIC DNA]</scope>
    <source>
        <strain evidence="3 4">LJ05</strain>
    </source>
</reference>
<keyword evidence="2" id="KW-1133">Transmembrane helix</keyword>
<evidence type="ECO:0000256" key="1">
    <source>
        <dbReference type="SAM" id="Coils"/>
    </source>
</evidence>
<dbReference type="AlphaFoldDB" id="A0AB73JHG2"/>
<comment type="caution">
    <text evidence="3">The sequence shown here is derived from an EMBL/GenBank/DDBJ whole genome shotgun (WGS) entry which is preliminary data.</text>
</comment>
<name>A0AB73JHG2_STAAU</name>
<evidence type="ECO:0000256" key="2">
    <source>
        <dbReference type="SAM" id="Phobius"/>
    </source>
</evidence>
<feature type="transmembrane region" description="Helical" evidence="2">
    <location>
        <begin position="12"/>
        <end position="33"/>
    </location>
</feature>
<organism evidence="3 4">
    <name type="scientific">Staphylococcus aureus</name>
    <dbReference type="NCBI Taxonomy" id="1280"/>
    <lineage>
        <taxon>Bacteria</taxon>
        <taxon>Bacillati</taxon>
        <taxon>Bacillota</taxon>
        <taxon>Bacilli</taxon>
        <taxon>Bacillales</taxon>
        <taxon>Staphylococcaceae</taxon>
        <taxon>Staphylococcus</taxon>
    </lineage>
</organism>
<dbReference type="EMBL" id="WFHO01000014">
    <property type="protein sequence ID" value="MUG52555.1"/>
    <property type="molecule type" value="Genomic_DNA"/>
</dbReference>
<feature type="coiled-coil region" evidence="1">
    <location>
        <begin position="36"/>
        <end position="77"/>
    </location>
</feature>
<sequence length="203" mass="23692">MKKKDENNSKINKTIGIILVILALAVASIFLIFNNKNNVEKENNVLKNTNEELRKSNKEKETIIERLDKKNVDQEQKEARQIGEKFIKILFINKPKKELPTDKHDDAKKVMTNKLADKYFGKKDPTPSRYETDIKDINIYDDRYSPAKDNYKMFASFRQMAKEPDDSVSMQQDMVIELTLTQTKDGWKVKEFKQVAGQDNRSK</sequence>
<accession>A0AB73JHG2</accession>
<proteinExistence type="predicted"/>
<keyword evidence="2" id="KW-0812">Transmembrane</keyword>
<keyword evidence="2" id="KW-0472">Membrane</keyword>
<evidence type="ECO:0000313" key="4">
    <source>
        <dbReference type="Proteomes" id="UP000463077"/>
    </source>
</evidence>
<dbReference type="Proteomes" id="UP000463077">
    <property type="component" value="Unassembled WGS sequence"/>
</dbReference>
<evidence type="ECO:0000313" key="3">
    <source>
        <dbReference type="EMBL" id="MUG52555.1"/>
    </source>
</evidence>
<gene>
    <name evidence="3" type="ORF">GAY54_08305</name>
</gene>